<evidence type="ECO:0000313" key="13">
    <source>
        <dbReference type="EMBL" id="QDG54536.1"/>
    </source>
</evidence>
<keyword evidence="8 9" id="KW-0472">Membrane</keyword>
<dbReference type="InterPro" id="IPR022813">
    <property type="entry name" value="SecD/SecF_arch_bac"/>
</dbReference>
<dbReference type="GO" id="GO:0006605">
    <property type="term" value="P:protein targeting"/>
    <property type="evidence" value="ECO:0007669"/>
    <property type="project" value="UniProtKB-UniRule"/>
</dbReference>
<keyword evidence="5 9" id="KW-0653">Protein transport</keyword>
<dbReference type="PRINTS" id="PR00702">
    <property type="entry name" value="ACRIFLAVINRP"/>
</dbReference>
<keyword evidence="3 9" id="KW-1003">Cell membrane</keyword>
<comment type="subunit">
    <text evidence="9">Forms a complex with SecF. Part of the essential Sec protein translocation apparatus which comprises SecA, SecYEG and auxiliary proteins SecDF. Other proteins may also be involved.</text>
</comment>
<comment type="function">
    <text evidence="9">Part of the Sec protein translocase complex. Interacts with the SecYEG preprotein conducting channel. SecDF uses the proton motive force (PMF) to complete protein translocation after the ATP-dependent function of SecA.</text>
</comment>
<gene>
    <name evidence="9 13" type="primary">secD</name>
    <name evidence="13" type="ORF">FIV42_28465</name>
</gene>
<keyword evidence="4 9" id="KW-0812">Transmembrane</keyword>
<dbReference type="InterPro" id="IPR005791">
    <property type="entry name" value="SecD"/>
</dbReference>
<evidence type="ECO:0000256" key="5">
    <source>
        <dbReference type="ARBA" id="ARBA00022927"/>
    </source>
</evidence>
<feature type="domain" description="Protein translocase subunit SecDF P1" evidence="11">
    <location>
        <begin position="164"/>
        <end position="225"/>
    </location>
</feature>
<feature type="transmembrane region" description="Helical" evidence="9">
    <location>
        <begin position="484"/>
        <end position="506"/>
    </location>
</feature>
<dbReference type="NCBIfam" id="TIGR00916">
    <property type="entry name" value="2A0604s01"/>
    <property type="match status" value="1"/>
</dbReference>
<protein>
    <recommendedName>
        <fullName evidence="9">Protein translocase subunit SecD</fullName>
    </recommendedName>
</protein>
<keyword evidence="6 9" id="KW-1133">Transmembrane helix</keyword>
<dbReference type="PANTHER" id="PTHR30081:SF1">
    <property type="entry name" value="PROTEIN TRANSLOCASE SUBUNIT SECD"/>
    <property type="match status" value="1"/>
</dbReference>
<dbReference type="OrthoDB" id="9805019at2"/>
<evidence type="ECO:0000256" key="4">
    <source>
        <dbReference type="ARBA" id="ARBA00022692"/>
    </source>
</evidence>
<proteinExistence type="inferred from homology"/>
<dbReference type="Gene3D" id="3.30.1360.200">
    <property type="match status" value="1"/>
</dbReference>
<comment type="caution">
    <text evidence="9">Lacks conserved residue(s) required for the propagation of feature annotation.</text>
</comment>
<evidence type="ECO:0000256" key="8">
    <source>
        <dbReference type="ARBA" id="ARBA00023136"/>
    </source>
</evidence>
<dbReference type="NCBIfam" id="TIGR01129">
    <property type="entry name" value="secD"/>
    <property type="match status" value="1"/>
</dbReference>
<name>A0A4Y6Q1U2_PERCE</name>
<comment type="subcellular location">
    <subcellularLocation>
        <location evidence="1 9">Cell membrane</location>
        <topology evidence="1 9">Multi-pass membrane protein</topology>
    </subcellularLocation>
</comment>
<organism evidence="13 14">
    <name type="scientific">Persicimonas caeni</name>
    <dbReference type="NCBI Taxonomy" id="2292766"/>
    <lineage>
        <taxon>Bacteria</taxon>
        <taxon>Deltaproteobacteria</taxon>
        <taxon>Bradymonadales</taxon>
        <taxon>Bradymonadaceae</taxon>
        <taxon>Persicimonas</taxon>
    </lineage>
</organism>
<evidence type="ECO:0000256" key="9">
    <source>
        <dbReference type="HAMAP-Rule" id="MF_01463"/>
    </source>
</evidence>
<evidence type="ECO:0000256" key="3">
    <source>
        <dbReference type="ARBA" id="ARBA00022475"/>
    </source>
</evidence>
<dbReference type="GO" id="GO:0065002">
    <property type="term" value="P:intracellular protein transmembrane transport"/>
    <property type="evidence" value="ECO:0007669"/>
    <property type="project" value="UniProtKB-UniRule"/>
</dbReference>
<dbReference type="Pfam" id="PF22599">
    <property type="entry name" value="SecDF_P1_head"/>
    <property type="match status" value="1"/>
</dbReference>
<dbReference type="Pfam" id="PF21760">
    <property type="entry name" value="SecD_1st"/>
    <property type="match status" value="1"/>
</dbReference>
<evidence type="ECO:0000256" key="1">
    <source>
        <dbReference type="ARBA" id="ARBA00004651"/>
    </source>
</evidence>
<dbReference type="Gene3D" id="3.30.70.3400">
    <property type="match status" value="1"/>
</dbReference>
<reference evidence="13 14" key="1">
    <citation type="submission" date="2019-06" db="EMBL/GenBank/DDBJ databases">
        <title>Persicimonas caeni gen. nov., sp. nov., a predatory bacterium isolated from solar saltern.</title>
        <authorList>
            <person name="Wang S."/>
        </authorList>
    </citation>
    <scope>NUCLEOTIDE SEQUENCE [LARGE SCALE GENOMIC DNA]</scope>
    <source>
        <strain evidence="13 14">YN101</strain>
    </source>
</reference>
<keyword evidence="2 9" id="KW-0813">Transport</keyword>
<dbReference type="FunFam" id="1.20.1640.10:FF:000004">
    <property type="entry name" value="Protein translocase subunit SecD"/>
    <property type="match status" value="1"/>
</dbReference>
<evidence type="ECO:0000256" key="7">
    <source>
        <dbReference type="ARBA" id="ARBA00023010"/>
    </source>
</evidence>
<accession>A0A4Y6Q1U2</accession>
<keyword evidence="7 9" id="KW-0811">Translocation</keyword>
<dbReference type="Proteomes" id="UP000315995">
    <property type="component" value="Chromosome"/>
</dbReference>
<dbReference type="EMBL" id="CP041186">
    <property type="protein sequence ID" value="QDG54536.1"/>
    <property type="molecule type" value="Genomic_DNA"/>
</dbReference>
<feature type="transmembrane region" description="Helical" evidence="9">
    <location>
        <begin position="555"/>
        <end position="579"/>
    </location>
</feature>
<dbReference type="AlphaFoldDB" id="A0A4Y6Q1U2"/>
<dbReference type="GO" id="GO:0043952">
    <property type="term" value="P:protein transport by the Sec complex"/>
    <property type="evidence" value="ECO:0007669"/>
    <property type="project" value="UniProtKB-UniRule"/>
</dbReference>
<evidence type="ECO:0000256" key="6">
    <source>
        <dbReference type="ARBA" id="ARBA00022989"/>
    </source>
</evidence>
<dbReference type="GO" id="GO:0015450">
    <property type="term" value="F:protein-transporting ATPase activity"/>
    <property type="evidence" value="ECO:0007669"/>
    <property type="project" value="InterPro"/>
</dbReference>
<keyword evidence="14" id="KW-1185">Reference proteome</keyword>
<feature type="domain" description="Protein export membrane protein SecD/SecF C-terminal" evidence="10">
    <location>
        <begin position="413"/>
        <end position="581"/>
    </location>
</feature>
<dbReference type="RefSeq" id="WP_141200980.1">
    <property type="nucleotide sequence ID" value="NZ_CP041186.1"/>
</dbReference>
<dbReference type="PANTHER" id="PTHR30081">
    <property type="entry name" value="PROTEIN-EXPORT MEMBRANE PROTEIN SEC"/>
    <property type="match status" value="1"/>
</dbReference>
<dbReference type="HAMAP" id="MF_01463_B">
    <property type="entry name" value="SecD_B"/>
    <property type="match status" value="1"/>
</dbReference>
<evidence type="ECO:0000259" key="10">
    <source>
        <dbReference type="Pfam" id="PF02355"/>
    </source>
</evidence>
<evidence type="ECO:0000313" key="14">
    <source>
        <dbReference type="Proteomes" id="UP000315995"/>
    </source>
</evidence>
<accession>A0A5B8YG40</accession>
<dbReference type="Gene3D" id="1.20.1640.10">
    <property type="entry name" value="Multidrug efflux transporter AcrB transmembrane domain"/>
    <property type="match status" value="1"/>
</dbReference>
<dbReference type="InterPro" id="IPR048634">
    <property type="entry name" value="SecD_SecF_C"/>
</dbReference>
<dbReference type="InterPro" id="IPR048631">
    <property type="entry name" value="SecD_1st"/>
</dbReference>
<dbReference type="GO" id="GO:0005886">
    <property type="term" value="C:plasma membrane"/>
    <property type="evidence" value="ECO:0007669"/>
    <property type="project" value="UniProtKB-SubCell"/>
</dbReference>
<feature type="domain" description="SecDF P1 head subdomain" evidence="12">
    <location>
        <begin position="301"/>
        <end position="410"/>
    </location>
</feature>
<dbReference type="InterPro" id="IPR055344">
    <property type="entry name" value="SecD_SecF_C_bact"/>
</dbReference>
<feature type="transmembrane region" description="Helical" evidence="9">
    <location>
        <begin position="435"/>
        <end position="451"/>
    </location>
</feature>
<dbReference type="InterPro" id="IPR054384">
    <property type="entry name" value="SecDF_P1_head"/>
</dbReference>
<dbReference type="Pfam" id="PF02355">
    <property type="entry name" value="SecD_SecF_C"/>
    <property type="match status" value="1"/>
</dbReference>
<sequence length="595" mass="65296">MSGKTFKWTIVLIAVLLAVYGLVPTILDAADGDLDREVKNFEGPAVEWIMENGKPLTLGLDLQGGLLLQYKVLVDKAVQDKLDRMARDVRARLVDDEPGLNVEVTHPEGEFFIDVQFADETKTALIDEDFMSYLTNLQETEMGGGMVRLTMNEEYIEETKKFAVQQAIETIRQRVNALGVAEPSITRRGESDIVVQLPGLKENDVERAKELIGQTAQLEFKMLDDDGTDAYFQQFMGNLPQGFNLRRIGGGDLSVTHRSKEALKQFFEGKTDANHEIGYQHHPIYKNKAEGIIDEERSYWKTYYVFSETKLTGDYIQDARVAIDQQFNRPYVALNFDTKGAELFGELSSNNVGKRMAIMLDDNVQSAPVFNEPIMGGRAQITMGSMQSFGEIQQEAQDLVIVLRHGALPAPIEMQYETVVGPTLGADSIDKSTRALLVGSILIVIFMLIYYRGAGVISVAALTFNVMFIMAGLASLGATLTLPGIAGIILTVGMAVDANVIIYERIREEVRAGRSAFEAVNSGFDKALSAVMDANITTGIAALVLMQYGTGPVKGFAVTLLIGIVSTIFTAVFIARLLFDTWGAGSSKNADSVSI</sequence>
<feature type="transmembrane region" description="Helical" evidence="9">
    <location>
        <begin position="458"/>
        <end position="478"/>
    </location>
</feature>
<evidence type="ECO:0000256" key="2">
    <source>
        <dbReference type="ARBA" id="ARBA00022448"/>
    </source>
</evidence>
<evidence type="ECO:0000259" key="11">
    <source>
        <dbReference type="Pfam" id="PF21760"/>
    </source>
</evidence>
<dbReference type="InterPro" id="IPR001036">
    <property type="entry name" value="Acrflvin-R"/>
</dbReference>
<dbReference type="SUPFAM" id="SSF82866">
    <property type="entry name" value="Multidrug efflux transporter AcrB transmembrane domain"/>
    <property type="match status" value="1"/>
</dbReference>
<evidence type="ECO:0000259" key="12">
    <source>
        <dbReference type="Pfam" id="PF22599"/>
    </source>
</evidence>
<dbReference type="Gene3D" id="3.30.70.3220">
    <property type="match status" value="1"/>
</dbReference>
<comment type="similarity">
    <text evidence="9">Belongs to the SecD/SecF family. SecD subfamily.</text>
</comment>